<evidence type="ECO:0000256" key="4">
    <source>
        <dbReference type="ARBA" id="ARBA00022989"/>
    </source>
</evidence>
<proteinExistence type="predicted"/>
<evidence type="ECO:0000313" key="8">
    <source>
        <dbReference type="EMBL" id="OEH93263.1"/>
    </source>
</evidence>
<dbReference type="Proteomes" id="UP000095209">
    <property type="component" value="Unassembled WGS sequence"/>
</dbReference>
<evidence type="ECO:0000259" key="7">
    <source>
        <dbReference type="PROSITE" id="PS50850"/>
    </source>
</evidence>
<evidence type="ECO:0000256" key="2">
    <source>
        <dbReference type="ARBA" id="ARBA00022448"/>
    </source>
</evidence>
<feature type="transmembrane region" description="Helical" evidence="6">
    <location>
        <begin position="83"/>
        <end position="102"/>
    </location>
</feature>
<feature type="transmembrane region" description="Helical" evidence="6">
    <location>
        <begin position="289"/>
        <end position="308"/>
    </location>
</feature>
<dbReference type="Gene3D" id="1.20.1720.10">
    <property type="entry name" value="Multidrug resistance protein D"/>
    <property type="match status" value="1"/>
</dbReference>
<dbReference type="InterPro" id="IPR036259">
    <property type="entry name" value="MFS_trans_sf"/>
</dbReference>
<dbReference type="InterPro" id="IPR020846">
    <property type="entry name" value="MFS_dom"/>
</dbReference>
<dbReference type="CDD" id="cd17321">
    <property type="entry name" value="MFS_MMR_MDR_like"/>
    <property type="match status" value="1"/>
</dbReference>
<dbReference type="PANTHER" id="PTHR42718">
    <property type="entry name" value="MAJOR FACILITATOR SUPERFAMILY MULTIDRUG TRANSPORTER MFSC"/>
    <property type="match status" value="1"/>
</dbReference>
<feature type="transmembrane region" description="Helical" evidence="6">
    <location>
        <begin position="345"/>
        <end position="364"/>
    </location>
</feature>
<organism evidence="8 9">
    <name type="scientific">Bacillus solimangrovi</name>
    <dbReference type="NCBI Taxonomy" id="1305675"/>
    <lineage>
        <taxon>Bacteria</taxon>
        <taxon>Bacillati</taxon>
        <taxon>Bacillota</taxon>
        <taxon>Bacilli</taxon>
        <taxon>Bacillales</taxon>
        <taxon>Bacillaceae</taxon>
        <taxon>Bacillus</taxon>
    </lineage>
</organism>
<reference evidence="8 9" key="1">
    <citation type="submission" date="2016-08" db="EMBL/GenBank/DDBJ databases">
        <title>Genome of Bacillus solimangrovi GH2-4.</title>
        <authorList>
            <person name="Lim S."/>
            <person name="Kim B.-C."/>
        </authorList>
    </citation>
    <scope>NUCLEOTIDE SEQUENCE [LARGE SCALE GENOMIC DNA]</scope>
    <source>
        <strain evidence="8 9">GH2-4</strain>
    </source>
</reference>
<keyword evidence="3 6" id="KW-0812">Transmembrane</keyword>
<dbReference type="PRINTS" id="PR01036">
    <property type="entry name" value="TCRTETB"/>
</dbReference>
<keyword evidence="5 6" id="KW-0472">Membrane</keyword>
<keyword evidence="4 6" id="KW-1133">Transmembrane helix</keyword>
<feature type="transmembrane region" description="Helical" evidence="6">
    <location>
        <begin position="168"/>
        <end position="185"/>
    </location>
</feature>
<feature type="transmembrane region" description="Helical" evidence="6">
    <location>
        <begin position="427"/>
        <end position="450"/>
    </location>
</feature>
<dbReference type="GO" id="GO:0005886">
    <property type="term" value="C:plasma membrane"/>
    <property type="evidence" value="ECO:0007669"/>
    <property type="project" value="UniProtKB-SubCell"/>
</dbReference>
<accession>A0A1E5LGR3</accession>
<evidence type="ECO:0000256" key="1">
    <source>
        <dbReference type="ARBA" id="ARBA00004651"/>
    </source>
</evidence>
<dbReference type="OrthoDB" id="2403626at2"/>
<feature type="transmembrane region" description="Helical" evidence="6">
    <location>
        <begin position="385"/>
        <end position="407"/>
    </location>
</feature>
<sequence>MHTENNLQLTDGQKNRLIILICTILAFSVMNGTMFNVAIPDIAETFNLLPSEVSWVLTGYILIFAIGSLIYGKLADIYPIRTLITIGISLFSTGALIGFLSPNYGTLIIARILQALGGAAFPALSFLIPARFLPEQRGRVFGIVSSTVAFASGVGPILGGVIGSTFNWRFLFLFSVAAALAIPLFRKWLPLEEKREGTIDFLGAGLLAAMISSLLFFITSFLWYTALLFFIFSLLFIWRTMKAKHPFIEPEILKNMKYTTTVLTSFLGTFVLFGLIFIIPIMLRNLYGLSTLQIGLVLFPGAMAAGLIGQSGGRIIDSKGGALVVKVALILIGAGSLLISTFTGYAAWVIAPCLLISYLGFPLIQSATADLLSSVLPDEQNGVGIGLFNLLNFVAGAFSSAIFGSILDLNSAHIQFNPFAPAGDSILYSNLYIVLSLFAFLGLTVFTLMFTRNEQRQSTETPISYN</sequence>
<keyword evidence="2" id="KW-0813">Transport</keyword>
<evidence type="ECO:0000256" key="5">
    <source>
        <dbReference type="ARBA" id="ARBA00023136"/>
    </source>
</evidence>
<evidence type="ECO:0000313" key="9">
    <source>
        <dbReference type="Proteomes" id="UP000095209"/>
    </source>
</evidence>
<dbReference type="PROSITE" id="PS50850">
    <property type="entry name" value="MFS"/>
    <property type="match status" value="1"/>
</dbReference>
<protein>
    <submittedName>
        <fullName evidence="8">Multidrug MFS transporter</fullName>
    </submittedName>
</protein>
<feature type="transmembrane region" description="Helical" evidence="6">
    <location>
        <begin position="17"/>
        <end position="38"/>
    </location>
</feature>
<feature type="transmembrane region" description="Helical" evidence="6">
    <location>
        <begin position="140"/>
        <end position="162"/>
    </location>
</feature>
<comment type="caution">
    <text evidence="8">The sequence shown here is derived from an EMBL/GenBank/DDBJ whole genome shotgun (WGS) entry which is preliminary data.</text>
</comment>
<evidence type="ECO:0000256" key="6">
    <source>
        <dbReference type="SAM" id="Phobius"/>
    </source>
</evidence>
<dbReference type="GO" id="GO:0022857">
    <property type="term" value="F:transmembrane transporter activity"/>
    <property type="evidence" value="ECO:0007669"/>
    <property type="project" value="InterPro"/>
</dbReference>
<dbReference type="SUPFAM" id="SSF103473">
    <property type="entry name" value="MFS general substrate transporter"/>
    <property type="match status" value="1"/>
</dbReference>
<feature type="transmembrane region" description="Helical" evidence="6">
    <location>
        <begin position="53"/>
        <end position="71"/>
    </location>
</feature>
<feature type="domain" description="Major facilitator superfamily (MFS) profile" evidence="7">
    <location>
        <begin position="17"/>
        <end position="454"/>
    </location>
</feature>
<comment type="subcellular location">
    <subcellularLocation>
        <location evidence="1">Cell membrane</location>
        <topology evidence="1">Multi-pass membrane protein</topology>
    </subcellularLocation>
</comment>
<feature type="transmembrane region" description="Helical" evidence="6">
    <location>
        <begin position="108"/>
        <end position="128"/>
    </location>
</feature>
<dbReference type="Pfam" id="PF07690">
    <property type="entry name" value="MFS_1"/>
    <property type="match status" value="1"/>
</dbReference>
<feature type="transmembrane region" description="Helical" evidence="6">
    <location>
        <begin position="197"/>
        <end position="215"/>
    </location>
</feature>
<feature type="transmembrane region" description="Helical" evidence="6">
    <location>
        <begin position="262"/>
        <end position="283"/>
    </location>
</feature>
<feature type="transmembrane region" description="Helical" evidence="6">
    <location>
        <begin position="320"/>
        <end position="339"/>
    </location>
</feature>
<dbReference type="Gene3D" id="1.20.1250.20">
    <property type="entry name" value="MFS general substrate transporter like domains"/>
    <property type="match status" value="1"/>
</dbReference>
<dbReference type="EMBL" id="MJEH01000014">
    <property type="protein sequence ID" value="OEH93263.1"/>
    <property type="molecule type" value="Genomic_DNA"/>
</dbReference>
<dbReference type="InterPro" id="IPR011701">
    <property type="entry name" value="MFS"/>
</dbReference>
<dbReference type="RefSeq" id="WP_069716728.1">
    <property type="nucleotide sequence ID" value="NZ_MJEH01000014.1"/>
</dbReference>
<dbReference type="STRING" id="1305675.BFG57_12750"/>
<feature type="transmembrane region" description="Helical" evidence="6">
    <location>
        <begin position="221"/>
        <end position="241"/>
    </location>
</feature>
<gene>
    <name evidence="8" type="ORF">BFG57_12750</name>
</gene>
<keyword evidence="9" id="KW-1185">Reference proteome</keyword>
<evidence type="ECO:0000256" key="3">
    <source>
        <dbReference type="ARBA" id="ARBA00022692"/>
    </source>
</evidence>
<name>A0A1E5LGR3_9BACI</name>
<dbReference type="AlphaFoldDB" id="A0A1E5LGR3"/>
<dbReference type="PANTHER" id="PTHR42718:SF9">
    <property type="entry name" value="MAJOR FACILITATOR SUPERFAMILY MULTIDRUG TRANSPORTER MFSC"/>
    <property type="match status" value="1"/>
</dbReference>